<organism evidence="11 12">
    <name type="scientific">Cloeon dipterum</name>
    <dbReference type="NCBI Taxonomy" id="197152"/>
    <lineage>
        <taxon>Eukaryota</taxon>
        <taxon>Metazoa</taxon>
        <taxon>Ecdysozoa</taxon>
        <taxon>Arthropoda</taxon>
        <taxon>Hexapoda</taxon>
        <taxon>Insecta</taxon>
        <taxon>Pterygota</taxon>
        <taxon>Palaeoptera</taxon>
        <taxon>Ephemeroptera</taxon>
        <taxon>Pisciforma</taxon>
        <taxon>Baetidae</taxon>
        <taxon>Cloeon</taxon>
    </lineage>
</organism>
<evidence type="ECO:0000256" key="6">
    <source>
        <dbReference type="ARBA" id="ARBA00023163"/>
    </source>
</evidence>
<gene>
    <name evidence="11" type="ORF">CLODIP_2_CD02166</name>
</gene>
<keyword evidence="4" id="KW-0698">rRNA processing</keyword>
<dbReference type="EMBL" id="CADEPI010000012">
    <property type="protein sequence ID" value="CAB3363513.1"/>
    <property type="molecule type" value="Genomic_DNA"/>
</dbReference>
<dbReference type="InterPro" id="IPR009072">
    <property type="entry name" value="Histone-fold"/>
</dbReference>
<comment type="similarity">
    <text evidence="2">Belongs to the NOP10 family.</text>
</comment>
<dbReference type="GO" id="GO:0003713">
    <property type="term" value="F:transcription coactivator activity"/>
    <property type="evidence" value="ECO:0007669"/>
    <property type="project" value="TreeGrafter"/>
</dbReference>
<keyword evidence="12" id="KW-1185">Reference proteome</keyword>
<dbReference type="Gene3D" id="1.10.20.10">
    <property type="entry name" value="Histone, subunit A"/>
    <property type="match status" value="1"/>
</dbReference>
<name>A0A8S1C2M9_9INSE</name>
<keyword evidence="5" id="KW-0805">Transcription regulation</keyword>
<evidence type="ECO:0000256" key="2">
    <source>
        <dbReference type="ARBA" id="ARBA00009462"/>
    </source>
</evidence>
<dbReference type="InterPro" id="IPR003195">
    <property type="entry name" value="TFIID_TAF13"/>
</dbReference>
<dbReference type="GO" id="GO:0006366">
    <property type="term" value="P:transcription by RNA polymerase II"/>
    <property type="evidence" value="ECO:0007669"/>
    <property type="project" value="InterPro"/>
</dbReference>
<dbReference type="GO" id="GO:1990904">
    <property type="term" value="C:ribonucleoprotein complex"/>
    <property type="evidence" value="ECO:0007669"/>
    <property type="project" value="UniProtKB-KW"/>
</dbReference>
<evidence type="ECO:0000256" key="8">
    <source>
        <dbReference type="ARBA" id="ARBA00023274"/>
    </source>
</evidence>
<comment type="caution">
    <text evidence="11">The sequence shown here is derived from an EMBL/GenBank/DDBJ whole genome shotgun (WGS) entry which is preliminary data.</text>
</comment>
<sequence>MLLRYYTNEKGERVYTLKQTVVINGEEVPTISAHPARFTPEDKFSEQRLLIKKQGKTYYFETEIQRMMYACGDSRCPLVETAHLMEEVVHRQMVLLLLKAQDVAELREAKYIRPEDMLFLMRKDKYKLRRAVKFLCFSDTKCNIYTDLVGNIEKKVASSGKRRQLCKDLLLSMDFTGQLMSWVDSDLVVDHAKEERMRRADEMTCTMSTEDYINYSQARSVTFTQSNNNNTLKLREWIFKDGNFLGDQSQPQLPLGHGVHMELLGYLAHETLCQLVDFALHIRRDSTASITNPMNRLLPPSLYTPMTIFKPHDPRYDAPSSSKVEFVQPLTPHDIREAIRRFSNPITPFNKFTRGCKVSSDQILFCC</sequence>
<dbReference type="GO" id="GO:0005634">
    <property type="term" value="C:nucleus"/>
    <property type="evidence" value="ECO:0007669"/>
    <property type="project" value="UniProtKB-SubCell"/>
</dbReference>
<dbReference type="OrthoDB" id="440760at2759"/>
<evidence type="ECO:0000256" key="3">
    <source>
        <dbReference type="ARBA" id="ARBA00022517"/>
    </source>
</evidence>
<dbReference type="CDD" id="cd07978">
    <property type="entry name" value="HFD_TAF13"/>
    <property type="match status" value="1"/>
</dbReference>
<keyword evidence="8" id="KW-0687">Ribonucleoprotein</keyword>
<evidence type="ECO:0000256" key="10">
    <source>
        <dbReference type="ARBA" id="ARBA00061274"/>
    </source>
</evidence>
<dbReference type="Pfam" id="PF04135">
    <property type="entry name" value="Nop10p"/>
    <property type="match status" value="1"/>
</dbReference>
<dbReference type="SUPFAM" id="SSF47113">
    <property type="entry name" value="Histone-fold"/>
    <property type="match status" value="1"/>
</dbReference>
<dbReference type="PANTHER" id="PTHR11380">
    <property type="entry name" value="TRANSCRIPTION INITIATION FACTOR TFIID/SUPT3-RELATED"/>
    <property type="match status" value="1"/>
</dbReference>
<dbReference type="InterPro" id="IPR007264">
    <property type="entry name" value="H/ACA_rnp_Nop10"/>
</dbReference>
<keyword evidence="7" id="KW-0539">Nucleus</keyword>
<evidence type="ECO:0000313" key="12">
    <source>
        <dbReference type="Proteomes" id="UP000494165"/>
    </source>
</evidence>
<evidence type="ECO:0000256" key="1">
    <source>
        <dbReference type="ARBA" id="ARBA00004123"/>
    </source>
</evidence>
<keyword evidence="6" id="KW-0804">Transcription</keyword>
<proteinExistence type="inferred from homology"/>
<evidence type="ECO:0000256" key="5">
    <source>
        <dbReference type="ARBA" id="ARBA00023015"/>
    </source>
</evidence>
<evidence type="ECO:0000256" key="7">
    <source>
        <dbReference type="ARBA" id="ARBA00023242"/>
    </source>
</evidence>
<dbReference type="GO" id="GO:0046982">
    <property type="term" value="F:protein heterodimerization activity"/>
    <property type="evidence" value="ECO:0007669"/>
    <property type="project" value="InterPro"/>
</dbReference>
<accession>A0A8S1C2M9</accession>
<dbReference type="GO" id="GO:0001522">
    <property type="term" value="P:pseudouridine synthesis"/>
    <property type="evidence" value="ECO:0007669"/>
    <property type="project" value="InterPro"/>
</dbReference>
<dbReference type="Gene3D" id="2.20.28.40">
    <property type="entry name" value="H/ACA ribonucleoprotein complex, subunit Nop10"/>
    <property type="match status" value="1"/>
</dbReference>
<dbReference type="AlphaFoldDB" id="A0A8S1C2M9"/>
<comment type="similarity">
    <text evidence="10">Belongs to the SPT3 family.</text>
</comment>
<evidence type="ECO:0000256" key="4">
    <source>
        <dbReference type="ARBA" id="ARBA00022552"/>
    </source>
</evidence>
<dbReference type="SUPFAM" id="SSF144210">
    <property type="entry name" value="Nop10-like SnoRNP"/>
    <property type="match status" value="1"/>
</dbReference>
<reference evidence="11 12" key="1">
    <citation type="submission" date="2020-04" db="EMBL/GenBank/DDBJ databases">
        <authorList>
            <person name="Alioto T."/>
            <person name="Alioto T."/>
            <person name="Gomez Garrido J."/>
        </authorList>
    </citation>
    <scope>NUCLEOTIDE SEQUENCE [LARGE SCALE GENOMIC DNA]</scope>
</reference>
<dbReference type="GO" id="GO:0030515">
    <property type="term" value="F:snoRNA binding"/>
    <property type="evidence" value="ECO:0007669"/>
    <property type="project" value="InterPro"/>
</dbReference>
<dbReference type="PANTHER" id="PTHR11380:SF16">
    <property type="entry name" value="TRANSCRIPTION INITIATION PROTEIN SPT3 HOMOLOG"/>
    <property type="match status" value="1"/>
</dbReference>
<protein>
    <recommendedName>
        <fullName evidence="9">Nucleolar protein 10</fullName>
    </recommendedName>
</protein>
<dbReference type="Pfam" id="PF02269">
    <property type="entry name" value="TFIID-18kDa"/>
    <property type="match status" value="1"/>
</dbReference>
<evidence type="ECO:0000256" key="9">
    <source>
        <dbReference type="ARBA" id="ARBA00030185"/>
    </source>
</evidence>
<dbReference type="Proteomes" id="UP000494165">
    <property type="component" value="Unassembled WGS sequence"/>
</dbReference>
<keyword evidence="3" id="KW-0690">Ribosome biogenesis</keyword>
<dbReference type="GO" id="GO:0006364">
    <property type="term" value="P:rRNA processing"/>
    <property type="evidence" value="ECO:0007669"/>
    <property type="project" value="UniProtKB-KW"/>
</dbReference>
<comment type="subcellular location">
    <subcellularLocation>
        <location evidence="1">Nucleus</location>
    </subcellularLocation>
</comment>
<dbReference type="InterPro" id="IPR036756">
    <property type="entry name" value="H/ACA_rnp_Nop10_sf"/>
</dbReference>
<evidence type="ECO:0000313" key="11">
    <source>
        <dbReference type="EMBL" id="CAB3363513.1"/>
    </source>
</evidence>